<dbReference type="Proteomes" id="UP000055048">
    <property type="component" value="Unassembled WGS sequence"/>
</dbReference>
<feature type="transmembrane region" description="Helical" evidence="2">
    <location>
        <begin position="96"/>
        <end position="118"/>
    </location>
</feature>
<dbReference type="PANTHER" id="PTHR36694:SF5">
    <property type="entry name" value="PROTEIN CBG13296"/>
    <property type="match status" value="1"/>
</dbReference>
<evidence type="ECO:0000256" key="1">
    <source>
        <dbReference type="SAM" id="MobiDB-lite"/>
    </source>
</evidence>
<comment type="caution">
    <text evidence="3">The sequence shown here is derived from an EMBL/GenBank/DDBJ whole genome shotgun (WGS) entry which is preliminary data.</text>
</comment>
<sequence length="287" mass="32192">MAKVEVRIKYCCCCGLNIATLLVALYSLFIYILFLGLASWSIWRINNNIPDPQPSTIALAKVSIDDNTVVLVDPYFDTLGLYTEELKYGVGVRYPVLLINILIFLAILVATVLLLIGICTNISWLLLPWIGMVSLDVVRGFISCILIFVLSAVSPGDVRKIAVGIFFLGLQLFHISLILIVTAKFQSMRAEEKGTNYKARSVIADSVHMYPGLSAPYPYSRTQRYPATYPNNYGTYHPGDNQYARMNKYPSSISSAKPVDYSKHSPSQYYSNHGSQHSRHYNYGMTM</sequence>
<keyword evidence="4" id="KW-1185">Reference proteome</keyword>
<feature type="compositionally biased region" description="Polar residues" evidence="1">
    <location>
        <begin position="264"/>
        <end position="275"/>
    </location>
</feature>
<dbReference type="EMBL" id="JYDJ01000066">
    <property type="protein sequence ID" value="KRX45978.1"/>
    <property type="molecule type" value="Genomic_DNA"/>
</dbReference>
<keyword evidence="2" id="KW-1133">Transmembrane helix</keyword>
<feature type="transmembrane region" description="Helical" evidence="2">
    <location>
        <begin position="125"/>
        <end position="149"/>
    </location>
</feature>
<feature type="transmembrane region" description="Helical" evidence="2">
    <location>
        <begin position="21"/>
        <end position="43"/>
    </location>
</feature>
<accession>A0A0V0U3Y8</accession>
<feature type="region of interest" description="Disordered" evidence="1">
    <location>
        <begin position="255"/>
        <end position="276"/>
    </location>
</feature>
<protein>
    <recommendedName>
        <fullName evidence="5">Transmembrane protein</fullName>
    </recommendedName>
</protein>
<evidence type="ECO:0000256" key="2">
    <source>
        <dbReference type="SAM" id="Phobius"/>
    </source>
</evidence>
<feature type="transmembrane region" description="Helical" evidence="2">
    <location>
        <begin position="161"/>
        <end position="183"/>
    </location>
</feature>
<proteinExistence type="predicted"/>
<reference evidence="3 4" key="1">
    <citation type="submission" date="2015-01" db="EMBL/GenBank/DDBJ databases">
        <title>Evolution of Trichinella species and genotypes.</title>
        <authorList>
            <person name="Korhonen P.K."/>
            <person name="Edoardo P."/>
            <person name="Giuseppe L.R."/>
            <person name="Gasser R.B."/>
        </authorList>
    </citation>
    <scope>NUCLEOTIDE SEQUENCE [LARGE SCALE GENOMIC DNA]</scope>
    <source>
        <strain evidence="3">ISS417</strain>
    </source>
</reference>
<evidence type="ECO:0008006" key="5">
    <source>
        <dbReference type="Google" id="ProtNLM"/>
    </source>
</evidence>
<dbReference type="OrthoDB" id="5916023at2759"/>
<name>A0A0V0U3Y8_9BILA</name>
<keyword evidence="2" id="KW-0472">Membrane</keyword>
<gene>
    <name evidence="3" type="ORF">T05_650</name>
</gene>
<evidence type="ECO:0000313" key="4">
    <source>
        <dbReference type="Proteomes" id="UP000055048"/>
    </source>
</evidence>
<keyword evidence="2" id="KW-0812">Transmembrane</keyword>
<dbReference type="AlphaFoldDB" id="A0A0V0U3Y8"/>
<dbReference type="PANTHER" id="PTHR36694">
    <property type="entry name" value="PASIFLORA 1, ISOFORM A-RELATED"/>
    <property type="match status" value="1"/>
</dbReference>
<evidence type="ECO:0000313" key="3">
    <source>
        <dbReference type="EMBL" id="KRX45978.1"/>
    </source>
</evidence>
<organism evidence="3 4">
    <name type="scientific">Trichinella murrelli</name>
    <dbReference type="NCBI Taxonomy" id="144512"/>
    <lineage>
        <taxon>Eukaryota</taxon>
        <taxon>Metazoa</taxon>
        <taxon>Ecdysozoa</taxon>
        <taxon>Nematoda</taxon>
        <taxon>Enoplea</taxon>
        <taxon>Dorylaimia</taxon>
        <taxon>Trichinellida</taxon>
        <taxon>Trichinellidae</taxon>
        <taxon>Trichinella</taxon>
    </lineage>
</organism>